<evidence type="ECO:0000256" key="1">
    <source>
        <dbReference type="SAM" id="MobiDB-lite"/>
    </source>
</evidence>
<evidence type="ECO:0008006" key="4">
    <source>
        <dbReference type="Google" id="ProtNLM"/>
    </source>
</evidence>
<feature type="compositionally biased region" description="Gly residues" evidence="1">
    <location>
        <begin position="111"/>
        <end position="141"/>
    </location>
</feature>
<evidence type="ECO:0000313" key="2">
    <source>
        <dbReference type="EMBL" id="CAF3899268.1"/>
    </source>
</evidence>
<dbReference type="AlphaFoldDB" id="A0A819HBJ7"/>
<feature type="compositionally biased region" description="Polar residues" evidence="1">
    <location>
        <begin position="74"/>
        <end position="86"/>
    </location>
</feature>
<sequence>MLQQIGKALKLNDQQTYELATIKLSGPAQEWFYHQDDEIKNWSIFKEVFLQAFPAPIQPANINYLAQLIGRKQAGSQNQGGRQTAIPSKRITTRHVPSPSLSGSGRLGARSGSGLGGLGARSGSGLGQGSGSVGSGLGQGSGSVEARSQF</sequence>
<protein>
    <recommendedName>
        <fullName evidence="4">Retrotransposon gag domain-containing protein</fullName>
    </recommendedName>
</protein>
<comment type="caution">
    <text evidence="2">The sequence shown here is derived from an EMBL/GenBank/DDBJ whole genome shotgun (WGS) entry which is preliminary data.</text>
</comment>
<evidence type="ECO:0000313" key="3">
    <source>
        <dbReference type="Proteomes" id="UP000663881"/>
    </source>
</evidence>
<dbReference type="Proteomes" id="UP000663881">
    <property type="component" value="Unassembled WGS sequence"/>
</dbReference>
<organism evidence="2 3">
    <name type="scientific">Adineta steineri</name>
    <dbReference type="NCBI Taxonomy" id="433720"/>
    <lineage>
        <taxon>Eukaryota</taxon>
        <taxon>Metazoa</taxon>
        <taxon>Spiralia</taxon>
        <taxon>Gnathifera</taxon>
        <taxon>Rotifera</taxon>
        <taxon>Eurotatoria</taxon>
        <taxon>Bdelloidea</taxon>
        <taxon>Adinetida</taxon>
        <taxon>Adinetidae</taxon>
        <taxon>Adineta</taxon>
    </lineage>
</organism>
<dbReference type="EMBL" id="CAJOAY010001894">
    <property type="protein sequence ID" value="CAF3899268.1"/>
    <property type="molecule type" value="Genomic_DNA"/>
</dbReference>
<feature type="compositionally biased region" description="Low complexity" evidence="1">
    <location>
        <begin position="100"/>
        <end position="110"/>
    </location>
</feature>
<proteinExistence type="predicted"/>
<reference evidence="2" key="1">
    <citation type="submission" date="2021-02" db="EMBL/GenBank/DDBJ databases">
        <authorList>
            <person name="Nowell W R."/>
        </authorList>
    </citation>
    <scope>NUCLEOTIDE SEQUENCE</scope>
</reference>
<name>A0A819HBJ7_9BILA</name>
<gene>
    <name evidence="2" type="ORF">OKA104_LOCUS24094</name>
</gene>
<feature type="region of interest" description="Disordered" evidence="1">
    <location>
        <begin position="73"/>
        <end position="150"/>
    </location>
</feature>
<accession>A0A819HBJ7</accession>